<name>A0A5D4XSS8_9GAMM</name>
<keyword evidence="2" id="KW-1185">Reference proteome</keyword>
<dbReference type="RefSeq" id="WP_149103688.1">
    <property type="nucleotide sequence ID" value="NZ_VTFT01000001.1"/>
</dbReference>
<dbReference type="EMBL" id="VTFT01000001">
    <property type="protein sequence ID" value="TYT27134.1"/>
    <property type="molecule type" value="Genomic_DNA"/>
</dbReference>
<sequence length="594" mass="64406">MSNYLLVISSQEAAVATRSWLSRYSSDLDAELMQFEVNEDRWVTYVSRNPVRECRMHDGVIFKGYAIDYARESMALGAEGFAQYLAIHRLGRRSGESIEGCYFSARWTGAQAEIRSDLFAQCPVLYFADSAVAAVSDSMYILANLRRALGLRCSLHERSVIGRSWGNAMAGQMLGEDTLVEEIKFAPVGTSLVVSFSPEIRLAVKRRSVLETFAPESDNYTETVRLSAQRIASSIQTFSGLSGDVARLAVSGGMDSRVCLAAALLSEAGRGQAAFNCMNTSSSHAKDYQVVSSLSGKFGFPLGLRTPPASVPRPGRRVPELGLWFLANAGLYDFMYVMPAINTGEGAVSIGGHGAELHKGNYGWRTIRTIANAIPDRLVSDAFLSQCESGIAAMGVRPDDAFGSEWHYLGFRNAIHSGRFVTGTMAGFRPLMTRSLVALSRSSLNEWIAPKKGGQSLISDLLICLSPALASEPFDDEKKNLAASVVAERSSYLGGGLMPDEIVEYRVFGSLAGIVSGCPDVFAALVAERHGANDLDRPVLLRLVQENYGRLSGRVREVYGPTLAEATTKLAADKLSVSQMRASIGKLLSFELVD</sequence>
<gene>
    <name evidence="1" type="ORF">FZO89_13180</name>
</gene>
<evidence type="ECO:0000313" key="1">
    <source>
        <dbReference type="EMBL" id="TYT27134.1"/>
    </source>
</evidence>
<dbReference type="OrthoDB" id="8335492at2"/>
<evidence type="ECO:0008006" key="3">
    <source>
        <dbReference type="Google" id="ProtNLM"/>
    </source>
</evidence>
<proteinExistence type="predicted"/>
<dbReference type="Proteomes" id="UP000324973">
    <property type="component" value="Unassembled WGS sequence"/>
</dbReference>
<evidence type="ECO:0000313" key="2">
    <source>
        <dbReference type="Proteomes" id="UP000324973"/>
    </source>
</evidence>
<reference evidence="1 2" key="1">
    <citation type="submission" date="2019-08" db="EMBL/GenBank/DDBJ databases">
        <title>Luteimonas viscosus sp. nov., isolated from soil of a sunflower field.</title>
        <authorList>
            <person name="Jianli Z."/>
            <person name="Ying Z."/>
        </authorList>
    </citation>
    <scope>NUCLEOTIDE SEQUENCE [LARGE SCALE GENOMIC DNA]</scope>
    <source>
        <strain evidence="1 2">XBU10</strain>
    </source>
</reference>
<dbReference type="AlphaFoldDB" id="A0A5D4XSS8"/>
<organism evidence="1 2">
    <name type="scientific">Luteimonas viscosa</name>
    <dbReference type="NCBI Taxonomy" id="1132694"/>
    <lineage>
        <taxon>Bacteria</taxon>
        <taxon>Pseudomonadati</taxon>
        <taxon>Pseudomonadota</taxon>
        <taxon>Gammaproteobacteria</taxon>
        <taxon>Lysobacterales</taxon>
        <taxon>Lysobacteraceae</taxon>
        <taxon>Luteimonas</taxon>
    </lineage>
</organism>
<comment type="caution">
    <text evidence="1">The sequence shown here is derived from an EMBL/GenBank/DDBJ whole genome shotgun (WGS) entry which is preliminary data.</text>
</comment>
<accession>A0A5D4XSS8</accession>
<protein>
    <recommendedName>
        <fullName evidence="3">Asparagine synthase (Glutamine-hydrolysing)</fullName>
    </recommendedName>
</protein>